<proteinExistence type="predicted"/>
<organism evidence="2 3">
    <name type="scientific">Bugula neritina</name>
    <name type="common">Brown bryozoan</name>
    <name type="synonym">Sertularia neritina</name>
    <dbReference type="NCBI Taxonomy" id="10212"/>
    <lineage>
        <taxon>Eukaryota</taxon>
        <taxon>Metazoa</taxon>
        <taxon>Spiralia</taxon>
        <taxon>Lophotrochozoa</taxon>
        <taxon>Bryozoa</taxon>
        <taxon>Gymnolaemata</taxon>
        <taxon>Cheilostomatida</taxon>
        <taxon>Flustrina</taxon>
        <taxon>Buguloidea</taxon>
        <taxon>Bugulidae</taxon>
        <taxon>Bugula</taxon>
    </lineage>
</organism>
<keyword evidence="3" id="KW-1185">Reference proteome</keyword>
<evidence type="ECO:0000313" key="3">
    <source>
        <dbReference type="Proteomes" id="UP000593567"/>
    </source>
</evidence>
<dbReference type="EMBL" id="VXIV02000181">
    <property type="protein sequence ID" value="KAF6040104.1"/>
    <property type="molecule type" value="Genomic_DNA"/>
</dbReference>
<sequence>MLTLFTFLLCLWLKVGLLLSHINLESHKCFHKFLKLKDHNYDCCDVFSDGCIKMKIFCIGLFERHCWHTVISVPLPVVFFILLCSVQVNVASSLEVRNRTANNSVAVNDSVSQTIDQCCLCPNKTLTEEDLKKKHLLKLEKEIKLARDVRQASTALTFILVLLVGSVLCTQMWKKNSHLPEHIDDENPLFKSTVSEVLSSIRKLRVKMNKSSKHRRKRKKAKTEYIPLLDS</sequence>
<reference evidence="2" key="1">
    <citation type="submission" date="2020-06" db="EMBL/GenBank/DDBJ databases">
        <title>Draft genome of Bugula neritina, a colonial animal packing powerful symbionts and potential medicines.</title>
        <authorList>
            <person name="Rayko M."/>
        </authorList>
    </citation>
    <scope>NUCLEOTIDE SEQUENCE [LARGE SCALE GENOMIC DNA]</scope>
    <source>
        <strain evidence="2">Kwan_BN1</strain>
    </source>
</reference>
<accession>A0A7J7KPJ6</accession>
<comment type="caution">
    <text evidence="2">The sequence shown here is derived from an EMBL/GenBank/DDBJ whole genome shotgun (WGS) entry which is preliminary data.</text>
</comment>
<dbReference type="AlphaFoldDB" id="A0A7J7KPJ6"/>
<protein>
    <submittedName>
        <fullName evidence="2">Uncharacterized protein</fullName>
    </submittedName>
</protein>
<keyword evidence="1" id="KW-0732">Signal</keyword>
<evidence type="ECO:0000313" key="2">
    <source>
        <dbReference type="EMBL" id="KAF6040104.1"/>
    </source>
</evidence>
<feature type="chain" id="PRO_5029650250" evidence="1">
    <location>
        <begin position="21"/>
        <end position="231"/>
    </location>
</feature>
<evidence type="ECO:0000256" key="1">
    <source>
        <dbReference type="SAM" id="SignalP"/>
    </source>
</evidence>
<feature type="signal peptide" evidence="1">
    <location>
        <begin position="1"/>
        <end position="20"/>
    </location>
</feature>
<gene>
    <name evidence="2" type="ORF">EB796_001577</name>
</gene>
<name>A0A7J7KPJ6_BUGNE</name>
<dbReference type="Proteomes" id="UP000593567">
    <property type="component" value="Unassembled WGS sequence"/>
</dbReference>